<evidence type="ECO:0000256" key="1">
    <source>
        <dbReference type="SAM" id="MobiDB-lite"/>
    </source>
</evidence>
<feature type="region of interest" description="Disordered" evidence="1">
    <location>
        <begin position="1063"/>
        <end position="1092"/>
    </location>
</feature>
<name>A0ABD3NQZ6_9STRA</name>
<keyword evidence="3" id="KW-1185">Reference proteome</keyword>
<sequence length="1092" mass="119792">MSSVAFGCFQSLANNLQEQRDKDRSSVLKAVSDIRLCECGSILLEGLGCEGRRSFFDFCDTTNDDEIMQCKATLFSCLGKILAMSTMNACASHSKHKNNRERRGPLFPWGAEKTVNMIVKTTLPFLEVLIKGDGTAVFSSEKVNYGYWAMECLYFLFQDPRDPPYESIASDHPFQLSKHAAATFAPLIVDVLPDGKENQHVNPLRSRTLSTIFSFWELSYELMQKGKKTLDETEDQTMVVVMSCQCLAAALSALSALRKSKTEIKQDVPNEIDVSTTARQLQSMIQNEELQHLRPKFLSLLALLGLAFPSASASQWHLFLEHSAAKKSLLLGIMEEGAAALDIENFHDENWISLPSALHAISVLLTAMSVTLWISGDARPSTRTSGGNFSSRVRSALINVMNCLFKLMSAIKGRICCERASSENLSFCAPTLEIVMMLASEVAGKLCTKLPYNGENDILLRSSSSIVQCAGDIYVQSLKSFVSKSLATKAEMKQTLLDKAVATFSHVILESLGAGLSSSNAVEATTCSAPAKHLLSDTSSFEFIGLLLTDSCWPCPSSRERMEMLSAVAKSSPWTLVREPFNLASFCNVCVAQSQSRNANSRILGLKVIESFIVGRKTCLDECTPKSTVFSVIPHTFCPLLLVALEDHSAAVRTSAVISLGSLIRHDWIRLFLSDITHVNASSINWTPLKSILSLCTANVEKIASVRSSSCKAIGDISASCIHHTLCETGDDMNCEGTLSDEFAISFAGKVCEVMVIALSDHVAIVRSMALFAIGNIALALKKEYMENSSPTFPMKKSLFLSVCGCIDDDDEKVVANAIRSISHVSYFVYHPQCSKDIETSDSSSVIDVFKNLVTKLIAKINFALDDAVGDSPRGLTWKQRNGAKKQSWGSCATLGTMLSFSNILPHLDYTLLESALSSLFRCIQLSNLINDKISAAAINALLGLPIALWEYLSCECDCIGRGLATFFGYIEERNTTTACHRRDVESLANSLLVRARAADFRRLFLIRDSVPFSVEFFYRWLVARDVETGILEEIAAAVSGSEVAEILDVSLAQMFLSRAVQRNQRHGPPREGFDRIALAPPDEGDDEGDEL</sequence>
<dbReference type="Gene3D" id="1.25.10.10">
    <property type="entry name" value="Leucine-rich Repeat Variant"/>
    <property type="match status" value="1"/>
</dbReference>
<accession>A0ABD3NQZ6</accession>
<dbReference type="AlphaFoldDB" id="A0ABD3NQZ6"/>
<evidence type="ECO:0008006" key="4">
    <source>
        <dbReference type="Google" id="ProtNLM"/>
    </source>
</evidence>
<gene>
    <name evidence="2" type="ORF">ACHAW5_008349</name>
</gene>
<dbReference type="SUPFAM" id="SSF48371">
    <property type="entry name" value="ARM repeat"/>
    <property type="match status" value="1"/>
</dbReference>
<organism evidence="2 3">
    <name type="scientific">Stephanodiscus triporus</name>
    <dbReference type="NCBI Taxonomy" id="2934178"/>
    <lineage>
        <taxon>Eukaryota</taxon>
        <taxon>Sar</taxon>
        <taxon>Stramenopiles</taxon>
        <taxon>Ochrophyta</taxon>
        <taxon>Bacillariophyta</taxon>
        <taxon>Coscinodiscophyceae</taxon>
        <taxon>Thalassiosirophycidae</taxon>
        <taxon>Stephanodiscales</taxon>
        <taxon>Stephanodiscaceae</taxon>
        <taxon>Stephanodiscus</taxon>
    </lineage>
</organism>
<reference evidence="2 3" key="1">
    <citation type="submission" date="2024-10" db="EMBL/GenBank/DDBJ databases">
        <title>Updated reference genomes for cyclostephanoid diatoms.</title>
        <authorList>
            <person name="Roberts W.R."/>
            <person name="Alverson A.J."/>
        </authorList>
    </citation>
    <scope>NUCLEOTIDE SEQUENCE [LARGE SCALE GENOMIC DNA]</scope>
    <source>
        <strain evidence="2 3">AJA276-08</strain>
    </source>
</reference>
<dbReference type="EMBL" id="JALLAZ020001252">
    <property type="protein sequence ID" value="KAL3777946.1"/>
    <property type="molecule type" value="Genomic_DNA"/>
</dbReference>
<proteinExistence type="predicted"/>
<comment type="caution">
    <text evidence="2">The sequence shown here is derived from an EMBL/GenBank/DDBJ whole genome shotgun (WGS) entry which is preliminary data.</text>
</comment>
<dbReference type="InterPro" id="IPR011989">
    <property type="entry name" value="ARM-like"/>
</dbReference>
<dbReference type="Proteomes" id="UP001530315">
    <property type="component" value="Unassembled WGS sequence"/>
</dbReference>
<protein>
    <recommendedName>
        <fullName evidence="4">HEAT repeat-containing protein 1</fullName>
    </recommendedName>
</protein>
<evidence type="ECO:0000313" key="3">
    <source>
        <dbReference type="Proteomes" id="UP001530315"/>
    </source>
</evidence>
<dbReference type="InterPro" id="IPR016024">
    <property type="entry name" value="ARM-type_fold"/>
</dbReference>
<evidence type="ECO:0000313" key="2">
    <source>
        <dbReference type="EMBL" id="KAL3777946.1"/>
    </source>
</evidence>
<feature type="compositionally biased region" description="Acidic residues" evidence="1">
    <location>
        <begin position="1083"/>
        <end position="1092"/>
    </location>
</feature>